<sequence>MKKILLALLVLFLIKVVLANEDEQSLPFQLPIFGLEGINASSGEYSNQGQCGKQGHHIQCLDGMCCSLQGYCGNTPSYCAPGYCQSQCPDPFPPGRCGWQADNTSCSTGKCCKNDGWCGNTTDYCDPGISCQSQCTEPLIPPGRCGWQANGTSCSTGECCSNDGLCGTTPKYCDPPNCRSQCQTPPASHSSLSPLLVGLFIFLIVVALVFYRRFANSPMFSS</sequence>
<feature type="domain" description="Chitin-binding type-1" evidence="7">
    <location>
        <begin position="48"/>
        <end position="90"/>
    </location>
</feature>
<dbReference type="RefSeq" id="XP_015159487.1">
    <property type="nucleotide sequence ID" value="XM_015304001.1"/>
</dbReference>
<feature type="disulfide bond" evidence="4">
    <location>
        <begin position="111"/>
        <end position="125"/>
    </location>
</feature>
<feature type="disulfide bond" evidence="4">
    <location>
        <begin position="60"/>
        <end position="72"/>
    </location>
</feature>
<dbReference type="InterPro" id="IPR036861">
    <property type="entry name" value="Endochitinase-like_sf"/>
</dbReference>
<keyword evidence="5" id="KW-0472">Membrane</keyword>
<evidence type="ECO:0000256" key="6">
    <source>
        <dbReference type="SAM" id="SignalP"/>
    </source>
</evidence>
<feature type="disulfide bond" evidence="4">
    <location>
        <begin position="84"/>
        <end position="88"/>
    </location>
</feature>
<dbReference type="KEGG" id="sot:107058371"/>
<evidence type="ECO:0000313" key="9">
    <source>
        <dbReference type="Proteomes" id="UP000011115"/>
    </source>
</evidence>
<reference evidence="8" key="2">
    <citation type="submission" date="2015-06" db="UniProtKB">
        <authorList>
            <consortium name="EnsemblPlants"/>
        </authorList>
    </citation>
    <scope>IDENTIFICATION</scope>
    <source>
        <strain evidence="8">DM1-3 516 R44</strain>
    </source>
</reference>
<dbReference type="AlphaFoldDB" id="M1BQ34"/>
<dbReference type="Proteomes" id="UP000011115">
    <property type="component" value="Unassembled WGS sequence"/>
</dbReference>
<dbReference type="InterPro" id="IPR018371">
    <property type="entry name" value="Chitin-binding_1_CS"/>
</dbReference>
<dbReference type="InterPro" id="IPR001002">
    <property type="entry name" value="Chitin-bd_1"/>
</dbReference>
<keyword evidence="1 4" id="KW-0147">Chitin-binding</keyword>
<feature type="disulfide bond" evidence="4">
    <location>
        <begin position="51"/>
        <end position="66"/>
    </location>
</feature>
<keyword evidence="5" id="KW-0812">Transmembrane</keyword>
<dbReference type="SMR" id="M1BQ34"/>
<dbReference type="GO" id="GO:0008061">
    <property type="term" value="F:chitin binding"/>
    <property type="evidence" value="ECO:0007669"/>
    <property type="project" value="UniProtKB-UniRule"/>
</dbReference>
<protein>
    <submittedName>
        <fullName evidence="8">42kDa chitin-binding protein</fullName>
    </submittedName>
</protein>
<dbReference type="GeneID" id="107058371"/>
<feature type="domain" description="Chitin-binding type-1" evidence="7">
    <location>
        <begin position="94"/>
        <end position="137"/>
    </location>
</feature>
<keyword evidence="3 4" id="KW-1015">Disulfide bond</keyword>
<evidence type="ECO:0000256" key="4">
    <source>
        <dbReference type="PROSITE-ProRule" id="PRU00261"/>
    </source>
</evidence>
<keyword evidence="2 6" id="KW-0732">Signal</keyword>
<dbReference type="Gene3D" id="3.30.60.10">
    <property type="entry name" value="Endochitinase-like"/>
    <property type="match status" value="3"/>
</dbReference>
<dbReference type="Gramene" id="PGSC0003DMT400050292">
    <property type="protein sequence ID" value="PGSC0003DMT400050292"/>
    <property type="gene ID" value="PGSC0003DMG400019539"/>
</dbReference>
<dbReference type="SUPFAM" id="SSF57016">
    <property type="entry name" value="Plant lectins/antimicrobial peptides"/>
    <property type="match status" value="3"/>
</dbReference>
<feature type="chain" id="PRO_5004013683" evidence="6">
    <location>
        <begin position="20"/>
        <end position="222"/>
    </location>
</feature>
<feature type="disulfide bond" evidence="4">
    <location>
        <begin position="159"/>
        <end position="173"/>
    </location>
</feature>
<dbReference type="OrthoDB" id="1305931at2759"/>
<feature type="disulfide bond" evidence="4">
    <location>
        <begin position="106"/>
        <end position="118"/>
    </location>
</feature>
<feature type="disulfide bond" evidence="4">
    <location>
        <begin position="154"/>
        <end position="166"/>
    </location>
</feature>
<evidence type="ECO:0000256" key="3">
    <source>
        <dbReference type="ARBA" id="ARBA00023157"/>
    </source>
</evidence>
<dbReference type="SMART" id="SM00270">
    <property type="entry name" value="ChtBD1"/>
    <property type="match status" value="3"/>
</dbReference>
<feature type="domain" description="Chitin-binding type-1" evidence="7">
    <location>
        <begin position="142"/>
        <end position="184"/>
    </location>
</feature>
<dbReference type="EnsemblPlants" id="PGSC0003DMT400050292">
    <property type="protein sequence ID" value="PGSC0003DMT400050292"/>
    <property type="gene ID" value="PGSC0003DMG400019539"/>
</dbReference>
<reference evidence="9" key="1">
    <citation type="journal article" date="2011" name="Nature">
        <title>Genome sequence and analysis of the tuber crop potato.</title>
        <authorList>
            <consortium name="The Potato Genome Sequencing Consortium"/>
        </authorList>
    </citation>
    <scope>NUCLEOTIDE SEQUENCE [LARGE SCALE GENOMIC DNA]</scope>
    <source>
        <strain evidence="9">cv. DM1-3 516 R44</strain>
    </source>
</reference>
<dbReference type="PaxDb" id="4113-PGSC0003DMT400050292"/>
<feature type="signal peptide" evidence="6">
    <location>
        <begin position="1"/>
        <end position="19"/>
    </location>
</feature>
<evidence type="ECO:0000256" key="1">
    <source>
        <dbReference type="ARBA" id="ARBA00022669"/>
    </source>
</evidence>
<feature type="disulfide bond" evidence="4">
    <location>
        <begin position="145"/>
        <end position="160"/>
    </location>
</feature>
<evidence type="ECO:0000256" key="5">
    <source>
        <dbReference type="SAM" id="Phobius"/>
    </source>
</evidence>
<evidence type="ECO:0000259" key="7">
    <source>
        <dbReference type="PROSITE" id="PS50941"/>
    </source>
</evidence>
<feature type="transmembrane region" description="Helical" evidence="5">
    <location>
        <begin position="192"/>
        <end position="211"/>
    </location>
</feature>
<keyword evidence="5" id="KW-1133">Transmembrane helix</keyword>
<feature type="disulfide bond" evidence="4">
    <location>
        <begin position="65"/>
        <end position="79"/>
    </location>
</feature>
<proteinExistence type="predicted"/>
<accession>M1BQ34</accession>
<keyword evidence="9" id="KW-1185">Reference proteome</keyword>
<dbReference type="PROSITE" id="PS50941">
    <property type="entry name" value="CHIT_BIND_I_2"/>
    <property type="match status" value="3"/>
</dbReference>
<name>M1BQ34_SOLTU</name>
<feature type="disulfide bond" evidence="4">
    <location>
        <begin position="178"/>
        <end position="182"/>
    </location>
</feature>
<dbReference type="HOGENOM" id="CLU_1247235_0_0_1"/>
<feature type="disulfide bond" evidence="4">
    <location>
        <begin position="97"/>
        <end position="112"/>
    </location>
</feature>
<dbReference type="PROSITE" id="PS00026">
    <property type="entry name" value="CHIT_BIND_I_1"/>
    <property type="match status" value="1"/>
</dbReference>
<dbReference type="InParanoid" id="M1BQ34"/>
<dbReference type="PANTHER" id="PTHR47849:SF6">
    <property type="entry name" value="CHITIN-BINDING LECTIN 1"/>
    <property type="match status" value="1"/>
</dbReference>
<evidence type="ECO:0000256" key="2">
    <source>
        <dbReference type="ARBA" id="ARBA00022729"/>
    </source>
</evidence>
<feature type="disulfide bond" evidence="4">
    <location>
        <begin position="131"/>
        <end position="135"/>
    </location>
</feature>
<gene>
    <name evidence="8" type="primary">LOC107058371</name>
</gene>
<dbReference type="CDD" id="cd00035">
    <property type="entry name" value="ChtBD1"/>
    <property type="match status" value="3"/>
</dbReference>
<dbReference type="PANTHER" id="PTHR47849">
    <property type="entry name" value="CHITIN-BINDING LECTIN 1"/>
    <property type="match status" value="1"/>
</dbReference>
<organism evidence="8 9">
    <name type="scientific">Solanum tuberosum</name>
    <name type="common">Potato</name>
    <dbReference type="NCBI Taxonomy" id="4113"/>
    <lineage>
        <taxon>Eukaryota</taxon>
        <taxon>Viridiplantae</taxon>
        <taxon>Streptophyta</taxon>
        <taxon>Embryophyta</taxon>
        <taxon>Tracheophyta</taxon>
        <taxon>Spermatophyta</taxon>
        <taxon>Magnoliopsida</taxon>
        <taxon>eudicotyledons</taxon>
        <taxon>Gunneridae</taxon>
        <taxon>Pentapetalae</taxon>
        <taxon>asterids</taxon>
        <taxon>lamiids</taxon>
        <taxon>Solanales</taxon>
        <taxon>Solanaceae</taxon>
        <taxon>Solanoideae</taxon>
        <taxon>Solaneae</taxon>
        <taxon>Solanum</taxon>
    </lineage>
</organism>
<dbReference type="Pfam" id="PF00187">
    <property type="entry name" value="Chitin_bind_1"/>
    <property type="match status" value="3"/>
</dbReference>
<evidence type="ECO:0000313" key="8">
    <source>
        <dbReference type="EnsemblPlants" id="PGSC0003DMT400050292"/>
    </source>
</evidence>